<dbReference type="GO" id="GO:0000287">
    <property type="term" value="F:magnesium ion binding"/>
    <property type="evidence" value="ECO:0007669"/>
    <property type="project" value="InterPro"/>
</dbReference>
<dbReference type="Gene3D" id="3.30.70.150">
    <property type="entry name" value="RuBisCO large subunit, N-terminal domain"/>
    <property type="match status" value="1"/>
</dbReference>
<dbReference type="eggNOG" id="COG1850">
    <property type="taxonomic scope" value="Bacteria"/>
</dbReference>
<dbReference type="CDD" id="cd08210">
    <property type="entry name" value="RLP_RrRLP"/>
    <property type="match status" value="1"/>
</dbReference>
<dbReference type="Gene3D" id="3.20.20.110">
    <property type="entry name" value="Ribulose bisphosphate carboxylase, large subunit, C-terminal domain"/>
    <property type="match status" value="1"/>
</dbReference>
<keyword evidence="3" id="KW-1185">Reference proteome</keyword>
<dbReference type="Proteomes" id="UP000010816">
    <property type="component" value="Chromosome"/>
</dbReference>
<organism evidence="2 3">
    <name type="scientific">Thioflavicoccus mobilis 8321</name>
    <dbReference type="NCBI Taxonomy" id="765912"/>
    <lineage>
        <taxon>Bacteria</taxon>
        <taxon>Pseudomonadati</taxon>
        <taxon>Pseudomonadota</taxon>
        <taxon>Gammaproteobacteria</taxon>
        <taxon>Chromatiales</taxon>
        <taxon>Chromatiaceae</taxon>
        <taxon>Thioflavicoccus</taxon>
    </lineage>
</organism>
<reference evidence="2 3" key="1">
    <citation type="submission" date="2011-09" db="EMBL/GenBank/DDBJ databases">
        <title>Complete sequence of chromosome of Thioflavicoccus mobilis 8321.</title>
        <authorList>
            <consortium name="US DOE Joint Genome Institute"/>
            <person name="Lucas S."/>
            <person name="Han J."/>
            <person name="Lapidus A."/>
            <person name="Cheng J.-F."/>
            <person name="Goodwin L."/>
            <person name="Pitluck S."/>
            <person name="Peters L."/>
            <person name="Ovchinnikova G."/>
            <person name="Lu M."/>
            <person name="Detter J.C."/>
            <person name="Han C."/>
            <person name="Tapia R."/>
            <person name="Land M."/>
            <person name="Hauser L."/>
            <person name="Kyrpides N."/>
            <person name="Ivanova N."/>
            <person name="Pagani I."/>
            <person name="Vogl K."/>
            <person name="Liu Z."/>
            <person name="Imhoff J."/>
            <person name="Thiel V."/>
            <person name="Frigaard N.-U."/>
            <person name="Bryant D."/>
            <person name="Woyke T."/>
        </authorList>
    </citation>
    <scope>NUCLEOTIDE SEQUENCE [LARGE SCALE GENOMIC DNA]</scope>
    <source>
        <strain evidence="2 3">8321</strain>
    </source>
</reference>
<dbReference type="InterPro" id="IPR000685">
    <property type="entry name" value="RuBisCO_lsu_C"/>
</dbReference>
<dbReference type="KEGG" id="tmb:Thimo_2808"/>
<name>L0H1R4_9GAMM</name>
<dbReference type="EMBL" id="CP003051">
    <property type="protein sequence ID" value="AGA91514.1"/>
    <property type="molecule type" value="Genomic_DNA"/>
</dbReference>
<protein>
    <submittedName>
        <fullName evidence="2">Ribulose 1,5-bisphosphate carboxylase, large subunit</fullName>
    </submittedName>
</protein>
<dbReference type="STRING" id="765912.Thimo_2808"/>
<dbReference type="AlphaFoldDB" id="L0H1R4"/>
<dbReference type="GO" id="GO:0016984">
    <property type="term" value="F:ribulose-bisphosphate carboxylase activity"/>
    <property type="evidence" value="ECO:0007669"/>
    <property type="project" value="InterPro"/>
</dbReference>
<gene>
    <name evidence="2" type="ORF">Thimo_2808</name>
</gene>
<evidence type="ECO:0000259" key="1">
    <source>
        <dbReference type="Pfam" id="PF00016"/>
    </source>
</evidence>
<dbReference type="InterPro" id="IPR036376">
    <property type="entry name" value="RuBisCO_lsu_C_sf"/>
</dbReference>
<proteinExistence type="predicted"/>
<dbReference type="SFLD" id="SFLDG00301">
    <property type="entry name" value="RuBisCO-like_proteins"/>
    <property type="match status" value="1"/>
</dbReference>
<dbReference type="InterPro" id="IPR036422">
    <property type="entry name" value="RuBisCO_lsu_N_sf"/>
</dbReference>
<dbReference type="PANTHER" id="PTHR42704:SF17">
    <property type="entry name" value="RIBULOSE BISPHOSPHATE CARBOXYLASE LARGE CHAIN"/>
    <property type="match status" value="1"/>
</dbReference>
<dbReference type="SUPFAM" id="SSF54966">
    <property type="entry name" value="RuBisCO, large subunit, small (N-terminal) domain"/>
    <property type="match status" value="1"/>
</dbReference>
<dbReference type="Pfam" id="PF00016">
    <property type="entry name" value="RuBisCO_large"/>
    <property type="match status" value="1"/>
</dbReference>
<dbReference type="RefSeq" id="WP_015281646.1">
    <property type="nucleotide sequence ID" value="NC_019940.1"/>
</dbReference>
<sequence length="384" mass="40343">MTGDPTLSLSGERLAAVYRLACGPAEVGARARAICVEQTVEFPADLVDDPAIQAQIIGEVASIEPIAPGRFEVVIRYPVEAAGRELTQLVNLLFGNVSLQPGVRLQGFTLPGSLLRHYRGPRFGTPGLRDLVGVQDRPLLCTALKPMGRSPEQLAALAYRLALGGIDLIKDDHGLADQSFCPFAERVACCTEAVAQANRETGSRSLYLPNITAPTDEIAGRARRAKAAGAGGLLVCPGLIGFDGVRALADDEALALPILSHPAFQGGYCVNPDAGLGHGVLFGQLNRLTGADAAIFPHWGGRFAFTQAECRDLVAGATCSMGAIRPILPVPAGGLRLERVTELCDFYGRDCILLIGGDLHAQGADLVTTCRRFVTLAQANGAAG</sequence>
<accession>L0H1R4</accession>
<dbReference type="PANTHER" id="PTHR42704">
    <property type="entry name" value="RIBULOSE BISPHOSPHATE CARBOXYLASE"/>
    <property type="match status" value="1"/>
</dbReference>
<dbReference type="SUPFAM" id="SSF51649">
    <property type="entry name" value="RuBisCo, C-terminal domain"/>
    <property type="match status" value="1"/>
</dbReference>
<evidence type="ECO:0000313" key="3">
    <source>
        <dbReference type="Proteomes" id="UP000010816"/>
    </source>
</evidence>
<dbReference type="GO" id="GO:0015977">
    <property type="term" value="P:carbon fixation"/>
    <property type="evidence" value="ECO:0007669"/>
    <property type="project" value="InterPro"/>
</dbReference>
<dbReference type="OrthoDB" id="9770811at2"/>
<dbReference type="SFLD" id="SFLDS00014">
    <property type="entry name" value="RuBisCO"/>
    <property type="match status" value="1"/>
</dbReference>
<evidence type="ECO:0000313" key="2">
    <source>
        <dbReference type="EMBL" id="AGA91514.1"/>
    </source>
</evidence>
<dbReference type="HOGENOM" id="CLU_031450_3_1_6"/>
<dbReference type="InterPro" id="IPR033966">
    <property type="entry name" value="RuBisCO"/>
</dbReference>
<dbReference type="SFLD" id="SFLDF00158">
    <property type="entry name" value="5-methylthio-D-ribulose_1-phos"/>
    <property type="match status" value="1"/>
</dbReference>
<dbReference type="PATRIC" id="fig|765912.4.peg.2751"/>
<feature type="domain" description="Ribulose bisphosphate carboxylase large subunit C-terminal" evidence="1">
    <location>
        <begin position="128"/>
        <end position="360"/>
    </location>
</feature>